<evidence type="ECO:0000313" key="3">
    <source>
        <dbReference type="Proteomes" id="UP001063166"/>
    </source>
</evidence>
<feature type="compositionally biased region" description="Polar residues" evidence="1">
    <location>
        <begin position="694"/>
        <end position="703"/>
    </location>
</feature>
<dbReference type="Proteomes" id="UP001063166">
    <property type="component" value="Unassembled WGS sequence"/>
</dbReference>
<comment type="caution">
    <text evidence="2">The sequence shown here is derived from an EMBL/GenBank/DDBJ whole genome shotgun (WGS) entry which is preliminary data.</text>
</comment>
<proteinExistence type="predicted"/>
<dbReference type="AlphaFoldDB" id="A0A9P3PJ01"/>
<protein>
    <submittedName>
        <fullName evidence="2">Uncharacterized protein</fullName>
    </submittedName>
</protein>
<evidence type="ECO:0000256" key="1">
    <source>
        <dbReference type="SAM" id="MobiDB-lite"/>
    </source>
</evidence>
<feature type="region of interest" description="Disordered" evidence="1">
    <location>
        <begin position="137"/>
        <end position="169"/>
    </location>
</feature>
<feature type="compositionally biased region" description="Pro residues" evidence="1">
    <location>
        <begin position="495"/>
        <end position="504"/>
    </location>
</feature>
<feature type="region of interest" description="Disordered" evidence="1">
    <location>
        <begin position="648"/>
        <end position="816"/>
    </location>
</feature>
<keyword evidence="3" id="KW-1185">Reference proteome</keyword>
<feature type="region of interest" description="Disordered" evidence="1">
    <location>
        <begin position="459"/>
        <end position="632"/>
    </location>
</feature>
<accession>A0A9P3PJ01</accession>
<dbReference type="PANTHER" id="PTHR38696">
    <property type="entry name" value="MEDIATOR OF RNA POLYMERASE II TRANSCRIPTION SUBUNIT 13"/>
    <property type="match status" value="1"/>
</dbReference>
<dbReference type="PANTHER" id="PTHR38696:SF1">
    <property type="entry name" value="MEDIATOR OF RNA POLYMERASE II TRANSCRIPTION SUBUNIT 13"/>
    <property type="match status" value="1"/>
</dbReference>
<feature type="region of interest" description="Disordered" evidence="1">
    <location>
        <begin position="333"/>
        <end position="353"/>
    </location>
</feature>
<feature type="region of interest" description="Disordered" evidence="1">
    <location>
        <begin position="367"/>
        <end position="392"/>
    </location>
</feature>
<feature type="compositionally biased region" description="Polar residues" evidence="1">
    <location>
        <begin position="287"/>
        <end position="304"/>
    </location>
</feature>
<name>A0A9P3PJ01_LYOSH</name>
<feature type="region of interest" description="Disordered" evidence="1">
    <location>
        <begin position="287"/>
        <end position="318"/>
    </location>
</feature>
<evidence type="ECO:0000313" key="2">
    <source>
        <dbReference type="EMBL" id="GLB36319.1"/>
    </source>
</evidence>
<feature type="compositionally biased region" description="Low complexity" evidence="1">
    <location>
        <begin position="152"/>
        <end position="167"/>
    </location>
</feature>
<sequence>MPQHSPILAALNSPPDPGFVPRKEFIREQKPALNSFAIVAIAASSCVRLYSFPPSVVTTLRTLLESQKLLAAFREDVIQNLCEFVLDGKPWASPKSVKAEKLLLDILAVVYHCGYTYLSSLDYGRESDDRLAMAFSRPSASPAGSRGGTPLPASASPFRESSSSFSSDKSKTRRVPFALSFLSPTVMRVIAPPLHLTPAILQAVRASWPRGVVSEKKVGDNSFEFKLKGYKWFQQDTFATDSLRLILSLLSSLDAQSFTLLASIALTHRSRVKDLWVFTGPGSSATDDLMRQDSSVPSAMSNSHADIKRRPQSLELSSIQQSAALTQHRKLATEPNGTGALPHPSQHAKAASEDGTGMQFLHGYRQEQQRPVGTSPPPVSPNPAQLRKPAPRAQVPVSVIYDADPTSIDGIRADLPSTISSGVEDMTGVGAARFSPDVFYATPPPGNTIAMPIHVAQTTVHPSPPQHTRPRSPLRPVSTRAKTPPLLTSNRAQSSPPPQSPIPADPQESGSSVPPLLGPGAFRDSAFSSNSDTTYEIPIKWTGIKDTPMQNRSSNAAESASSRPAPNRASSSGPVLPGGWQTTPIEEGPEDDSGVMMVPPDSPTSEEKHGGTKTPIYEVSSRVTSPELTRPDIHLRKSEAALIGLIAERSPPPPLPAAAKNSGADSPSSGSGQGWVLVNVEGTSAALHGESDKNVTSGRATPQSPHPHAAGPERIVPTPQAKAIAIIDAVDAKSKSKAKVEDTSDPTSPTKKRFFGLGRKGSKKSSTSQGNADSLLPPAETHNASANKPRSGFRDRLRLIGTPEASRNEDKRRSID</sequence>
<feature type="compositionally biased region" description="Basic and acidic residues" evidence="1">
    <location>
        <begin position="730"/>
        <end position="742"/>
    </location>
</feature>
<gene>
    <name evidence="2" type="ORF">LshimejAT787_0306070</name>
</gene>
<dbReference type="EMBL" id="BRPK01000003">
    <property type="protein sequence ID" value="GLB36319.1"/>
    <property type="molecule type" value="Genomic_DNA"/>
</dbReference>
<feature type="compositionally biased region" description="Low complexity" evidence="1">
    <location>
        <begin position="551"/>
        <end position="572"/>
    </location>
</feature>
<organism evidence="2 3">
    <name type="scientific">Lyophyllum shimeji</name>
    <name type="common">Hon-shimeji</name>
    <name type="synonym">Tricholoma shimeji</name>
    <dbReference type="NCBI Taxonomy" id="47721"/>
    <lineage>
        <taxon>Eukaryota</taxon>
        <taxon>Fungi</taxon>
        <taxon>Dikarya</taxon>
        <taxon>Basidiomycota</taxon>
        <taxon>Agaricomycotina</taxon>
        <taxon>Agaricomycetes</taxon>
        <taxon>Agaricomycetidae</taxon>
        <taxon>Agaricales</taxon>
        <taxon>Tricholomatineae</taxon>
        <taxon>Lyophyllaceae</taxon>
        <taxon>Lyophyllum</taxon>
    </lineage>
</organism>
<feature type="compositionally biased region" description="Basic and acidic residues" evidence="1">
    <location>
        <begin position="806"/>
        <end position="816"/>
    </location>
</feature>
<dbReference type="OrthoDB" id="3358646at2759"/>
<reference evidence="2" key="1">
    <citation type="submission" date="2022-07" db="EMBL/GenBank/DDBJ databases">
        <title>The genome of Lyophyllum shimeji provides insight into the initial evolution of ectomycorrhizal fungal genome.</title>
        <authorList>
            <person name="Kobayashi Y."/>
            <person name="Shibata T."/>
            <person name="Hirakawa H."/>
            <person name="Shigenobu S."/>
            <person name="Nishiyama T."/>
            <person name="Yamada A."/>
            <person name="Hasebe M."/>
            <person name="Kawaguchi M."/>
        </authorList>
    </citation>
    <scope>NUCLEOTIDE SEQUENCE</scope>
    <source>
        <strain evidence="2">AT787</strain>
    </source>
</reference>